<feature type="transmembrane region" description="Helical" evidence="8">
    <location>
        <begin position="336"/>
        <end position="354"/>
    </location>
</feature>
<feature type="transmembrane region" description="Helical" evidence="8">
    <location>
        <begin position="217"/>
        <end position="235"/>
    </location>
</feature>
<reference evidence="10 11" key="1">
    <citation type="submission" date="2024-12" db="EMBL/GenBank/DDBJ databases">
        <authorList>
            <person name="Lee Y."/>
        </authorList>
    </citation>
    <scope>NUCLEOTIDE SEQUENCE [LARGE SCALE GENOMIC DNA]</scope>
    <source>
        <strain evidence="10 11">03SUJ4</strain>
    </source>
</reference>
<name>A0ABW9KJM4_9BACT</name>
<dbReference type="PANTHER" id="PTHR33908">
    <property type="entry name" value="MANNOSYLTRANSFERASE YKCB-RELATED"/>
    <property type="match status" value="1"/>
</dbReference>
<proteinExistence type="predicted"/>
<dbReference type="EC" id="2.4.-.-" evidence="10"/>
<feature type="domain" description="Glycosyltransferase RgtA/B/C/D-like" evidence="9">
    <location>
        <begin position="66"/>
        <end position="230"/>
    </location>
</feature>
<feature type="transmembrane region" description="Helical" evidence="8">
    <location>
        <begin position="191"/>
        <end position="210"/>
    </location>
</feature>
<dbReference type="Pfam" id="PF13231">
    <property type="entry name" value="PMT_2"/>
    <property type="match status" value="1"/>
</dbReference>
<evidence type="ECO:0000313" key="11">
    <source>
        <dbReference type="Proteomes" id="UP001634747"/>
    </source>
</evidence>
<comment type="subcellular location">
    <subcellularLocation>
        <location evidence="1">Cell membrane</location>
        <topology evidence="1">Multi-pass membrane protein</topology>
    </subcellularLocation>
</comment>
<accession>A0ABW9KJM4</accession>
<evidence type="ECO:0000256" key="4">
    <source>
        <dbReference type="ARBA" id="ARBA00022679"/>
    </source>
</evidence>
<feature type="transmembrane region" description="Helical" evidence="8">
    <location>
        <begin position="116"/>
        <end position="132"/>
    </location>
</feature>
<evidence type="ECO:0000256" key="5">
    <source>
        <dbReference type="ARBA" id="ARBA00022692"/>
    </source>
</evidence>
<keyword evidence="7 8" id="KW-0472">Membrane</keyword>
<protein>
    <submittedName>
        <fullName evidence="10">ArnT family glycosyltransferase</fullName>
        <ecNumber evidence="10">2.4.-.-</ecNumber>
    </submittedName>
</protein>
<feature type="transmembrane region" description="Helical" evidence="8">
    <location>
        <begin position="87"/>
        <end position="104"/>
    </location>
</feature>
<keyword evidence="4 10" id="KW-0808">Transferase</keyword>
<feature type="transmembrane region" description="Helical" evidence="8">
    <location>
        <begin position="275"/>
        <end position="293"/>
    </location>
</feature>
<feature type="transmembrane region" description="Helical" evidence="8">
    <location>
        <begin position="314"/>
        <end position="330"/>
    </location>
</feature>
<evidence type="ECO:0000256" key="6">
    <source>
        <dbReference type="ARBA" id="ARBA00022989"/>
    </source>
</evidence>
<gene>
    <name evidence="10" type="ORF">ACK2TP_05245</name>
</gene>
<evidence type="ECO:0000313" key="10">
    <source>
        <dbReference type="EMBL" id="MFN2975161.1"/>
    </source>
</evidence>
<dbReference type="EMBL" id="JBJYXY010000001">
    <property type="protein sequence ID" value="MFN2975161.1"/>
    <property type="molecule type" value="Genomic_DNA"/>
</dbReference>
<dbReference type="RefSeq" id="WP_263413306.1">
    <property type="nucleotide sequence ID" value="NZ_BAABBH010000001.1"/>
</dbReference>
<evidence type="ECO:0000256" key="7">
    <source>
        <dbReference type="ARBA" id="ARBA00023136"/>
    </source>
</evidence>
<organism evidence="10 11">
    <name type="scientific">Terriglobus aquaticus</name>
    <dbReference type="NCBI Taxonomy" id="940139"/>
    <lineage>
        <taxon>Bacteria</taxon>
        <taxon>Pseudomonadati</taxon>
        <taxon>Acidobacteriota</taxon>
        <taxon>Terriglobia</taxon>
        <taxon>Terriglobales</taxon>
        <taxon>Acidobacteriaceae</taxon>
        <taxon>Terriglobus</taxon>
    </lineage>
</organism>
<evidence type="ECO:0000256" key="2">
    <source>
        <dbReference type="ARBA" id="ARBA00022475"/>
    </source>
</evidence>
<keyword evidence="5 8" id="KW-0812">Transmembrane</keyword>
<dbReference type="InterPro" id="IPR050297">
    <property type="entry name" value="LipidA_mod_glycosyltrf_83"/>
</dbReference>
<evidence type="ECO:0000256" key="3">
    <source>
        <dbReference type="ARBA" id="ARBA00022676"/>
    </source>
</evidence>
<keyword evidence="2" id="KW-1003">Cell membrane</keyword>
<dbReference type="GO" id="GO:0016757">
    <property type="term" value="F:glycosyltransferase activity"/>
    <property type="evidence" value="ECO:0007669"/>
    <property type="project" value="UniProtKB-KW"/>
</dbReference>
<feature type="transmembrane region" description="Helical" evidence="8">
    <location>
        <begin position="366"/>
        <end position="386"/>
    </location>
</feature>
<keyword evidence="3 10" id="KW-0328">Glycosyltransferase</keyword>
<dbReference type="InterPro" id="IPR038731">
    <property type="entry name" value="RgtA/B/C-like"/>
</dbReference>
<comment type="caution">
    <text evidence="10">The sequence shown here is derived from an EMBL/GenBank/DDBJ whole genome shotgun (WGS) entry which is preliminary data.</text>
</comment>
<evidence type="ECO:0000259" key="9">
    <source>
        <dbReference type="Pfam" id="PF13231"/>
    </source>
</evidence>
<evidence type="ECO:0000256" key="8">
    <source>
        <dbReference type="SAM" id="Phobius"/>
    </source>
</evidence>
<sequence>MSEERPNRRRGSIAFLVLLWLLTQAVTILRQPLLDDVDSTHSEAAREMLLRHDFVTLYVDGVRYLDKPPLPYWLAAGSMAIFGQHDWAIRIPLALAMLVLILYVYRIGARLYGERAGFYAGCAMATAIGPFVYTRFFIPDVMLALWITVAFDMTLRMTEESERGRRASVAHAAVFALVCTAAVLTKGLIGVVFPLALLVGFLLFTGRLRLLLRMHPALGTLLFLVTAVPWHWLAVVQNAASGESKGFFWFYFINDQVNRYLNTRIPRDYDKVPLLLFYGLLFVWVLPWGVFLWHAAAERVRGWRAGNHNLRTPGVLLAWWTVLIVGFFTFSTRQEYYTLPAIPALALLTGAALARRDGEQRRQWAYSALAVSGVLLGVLCLAVAAVSHPPAHEELWQTLQKHPEDYALSFGHLFDFTESAFGFFRLPLLLMGVSLLVPTVAAWWLKRNGRSYAANVALALGMCAVLCTIHVGLEYFYPILGSKPLALALEKELRPGDRIVIDGQYSNNGGVNFYTHQPVWMLNGRTDTLWYGSLYADAPNRFETTTSLLAAWKSPQRVFFITHSAVRTDRWLALFGGKRIVENGGKFVLLNHD</sequence>
<feature type="transmembrane region" description="Helical" evidence="8">
    <location>
        <begin position="423"/>
        <end position="445"/>
    </location>
</feature>
<dbReference type="Proteomes" id="UP001634747">
    <property type="component" value="Unassembled WGS sequence"/>
</dbReference>
<evidence type="ECO:0000256" key="1">
    <source>
        <dbReference type="ARBA" id="ARBA00004651"/>
    </source>
</evidence>
<keyword evidence="11" id="KW-1185">Reference proteome</keyword>
<keyword evidence="6 8" id="KW-1133">Transmembrane helix</keyword>
<dbReference type="PANTHER" id="PTHR33908:SF3">
    <property type="entry name" value="UNDECAPRENYL PHOSPHATE-ALPHA-4-AMINO-4-DEOXY-L-ARABINOSE ARABINOSYL TRANSFERASE"/>
    <property type="match status" value="1"/>
</dbReference>
<feature type="transmembrane region" description="Helical" evidence="8">
    <location>
        <begin position="452"/>
        <end position="473"/>
    </location>
</feature>